<dbReference type="EnsemblBacteria" id="ABL72288">
    <property type="protein sequence ID" value="ABL72288"/>
    <property type="gene ID" value="Pden_4224"/>
</dbReference>
<evidence type="ECO:0000256" key="3">
    <source>
        <dbReference type="ARBA" id="ARBA00022723"/>
    </source>
</evidence>
<sequence>MEEINMTDITLAPDSIVGDIAARLPGAADVFRRAGISFCCGGNATLADAAAKAGMDLPALTAELQSLIDRAGRDAPAETPALIDHILTRYHDTHREELGWLIGLAERVEMVHGDHDEAPLGLTEALVALRDDLELHMSKEETVLFPAILQGAGAMLAGPIRVMQAEHEDTGQLLRRIEHVTHGLTLPVGACGSWTALYTGLRKLCDDVVAHIHLEEEVLFPRVLAA</sequence>
<dbReference type="NCBIfam" id="TIGR03652">
    <property type="entry name" value="FeS_repair_RIC"/>
    <property type="match status" value="1"/>
</dbReference>
<dbReference type="eggNOG" id="COG2846">
    <property type="taxonomic scope" value="Bacteria"/>
</dbReference>
<dbReference type="Gene3D" id="1.20.120.520">
    <property type="entry name" value="nmb1532 protein domain like"/>
    <property type="match status" value="1"/>
</dbReference>
<dbReference type="EMBL" id="CP000490">
    <property type="protein sequence ID" value="ABL72288.1"/>
    <property type="molecule type" value="Genomic_DNA"/>
</dbReference>
<protein>
    <recommendedName>
        <fullName evidence="5">Hemerythrin-like domain-containing protein</fullName>
    </recommendedName>
</protein>
<accession>A1B9U4</accession>
<dbReference type="HOGENOM" id="CLU_076075_2_0_5"/>
<dbReference type="CDD" id="cd12108">
    <property type="entry name" value="Hr-like"/>
    <property type="match status" value="1"/>
</dbReference>
<dbReference type="GO" id="GO:0005737">
    <property type="term" value="C:cytoplasm"/>
    <property type="evidence" value="ECO:0007669"/>
    <property type="project" value="UniProtKB-SubCell"/>
</dbReference>
<evidence type="ECO:0000256" key="2">
    <source>
        <dbReference type="ARBA" id="ARBA00022490"/>
    </source>
</evidence>
<dbReference type="Proteomes" id="UP000000361">
    <property type="component" value="Chromosome 2"/>
</dbReference>
<dbReference type="Gene3D" id="1.10.3910.10">
    <property type="entry name" value="SP0561-like"/>
    <property type="match status" value="1"/>
</dbReference>
<dbReference type="InterPro" id="IPR012312">
    <property type="entry name" value="Hemerythrin-like"/>
</dbReference>
<dbReference type="PANTHER" id="PTHR36438:SF1">
    <property type="entry name" value="IRON-SULFUR CLUSTER REPAIR PROTEIN YTFE"/>
    <property type="match status" value="1"/>
</dbReference>
<keyword evidence="2" id="KW-0963">Cytoplasm</keyword>
<keyword evidence="3" id="KW-0479">Metal-binding</keyword>
<dbReference type="GO" id="GO:0046872">
    <property type="term" value="F:metal ion binding"/>
    <property type="evidence" value="ECO:0007669"/>
    <property type="project" value="UniProtKB-KW"/>
</dbReference>
<evidence type="ECO:0000259" key="5">
    <source>
        <dbReference type="Pfam" id="PF01814"/>
    </source>
</evidence>
<comment type="subcellular location">
    <subcellularLocation>
        <location evidence="1">Cytoplasm</location>
    </subcellularLocation>
</comment>
<evidence type="ECO:0000313" key="7">
    <source>
        <dbReference type="Proteomes" id="UP000000361"/>
    </source>
</evidence>
<keyword evidence="4" id="KW-0408">Iron</keyword>
<dbReference type="KEGG" id="pde:Pden_4224"/>
<proteinExistence type="predicted"/>
<dbReference type="PANTHER" id="PTHR36438">
    <property type="entry name" value="IRON-SULFUR CLUSTER REPAIR PROTEIN YTFE"/>
    <property type="match status" value="1"/>
</dbReference>
<evidence type="ECO:0000256" key="4">
    <source>
        <dbReference type="ARBA" id="ARBA00023004"/>
    </source>
</evidence>
<gene>
    <name evidence="6" type="ordered locus">Pden_4224</name>
</gene>
<dbReference type="AlphaFoldDB" id="A1B9U4"/>
<organism evidence="6 7">
    <name type="scientific">Paracoccus denitrificans (strain Pd 1222)</name>
    <dbReference type="NCBI Taxonomy" id="318586"/>
    <lineage>
        <taxon>Bacteria</taxon>
        <taxon>Pseudomonadati</taxon>
        <taxon>Pseudomonadota</taxon>
        <taxon>Alphaproteobacteria</taxon>
        <taxon>Rhodobacterales</taxon>
        <taxon>Paracoccaceae</taxon>
        <taxon>Paracoccus</taxon>
    </lineage>
</organism>
<evidence type="ECO:0000256" key="1">
    <source>
        <dbReference type="ARBA" id="ARBA00004496"/>
    </source>
</evidence>
<dbReference type="SUPFAM" id="SSF140683">
    <property type="entry name" value="SP0561-like"/>
    <property type="match status" value="1"/>
</dbReference>
<evidence type="ECO:0000313" key="6">
    <source>
        <dbReference type="EMBL" id="ABL72288.1"/>
    </source>
</evidence>
<dbReference type="Pfam" id="PF04405">
    <property type="entry name" value="ScdA_N"/>
    <property type="match status" value="1"/>
</dbReference>
<dbReference type="STRING" id="318586.Pden_4224"/>
<dbReference type="Pfam" id="PF01814">
    <property type="entry name" value="Hemerythrin"/>
    <property type="match status" value="1"/>
</dbReference>
<reference evidence="7" key="1">
    <citation type="submission" date="2006-12" db="EMBL/GenBank/DDBJ databases">
        <title>Complete sequence of chromosome 2 of Paracoccus denitrificans PD1222.</title>
        <authorList>
            <person name="Copeland A."/>
            <person name="Lucas S."/>
            <person name="Lapidus A."/>
            <person name="Barry K."/>
            <person name="Detter J.C."/>
            <person name="Glavina del Rio T."/>
            <person name="Hammon N."/>
            <person name="Israni S."/>
            <person name="Dalin E."/>
            <person name="Tice H."/>
            <person name="Pitluck S."/>
            <person name="Munk A.C."/>
            <person name="Brettin T."/>
            <person name="Bruce D."/>
            <person name="Han C."/>
            <person name="Tapia R."/>
            <person name="Gilna P."/>
            <person name="Schmutz J."/>
            <person name="Larimer F."/>
            <person name="Land M."/>
            <person name="Hauser L."/>
            <person name="Kyrpides N."/>
            <person name="Lykidis A."/>
            <person name="Spiro S."/>
            <person name="Richardson D.J."/>
            <person name="Moir J.W.B."/>
            <person name="Ferguson S.J."/>
            <person name="van Spanning R.J.M."/>
            <person name="Richardson P."/>
        </authorList>
    </citation>
    <scope>NUCLEOTIDE SEQUENCE [LARGE SCALE GENOMIC DNA]</scope>
    <source>
        <strain evidence="7">Pd 1222</strain>
    </source>
</reference>
<dbReference type="InterPro" id="IPR019903">
    <property type="entry name" value="RIC_family"/>
</dbReference>
<feature type="domain" description="Hemerythrin-like" evidence="5">
    <location>
        <begin position="83"/>
        <end position="222"/>
    </location>
</feature>
<name>A1B9U4_PARDP</name>
<dbReference type="InterPro" id="IPR038062">
    <property type="entry name" value="ScdA-like_N_sf"/>
</dbReference>
<keyword evidence="7" id="KW-1185">Reference proteome</keyword>